<dbReference type="InterPro" id="IPR001387">
    <property type="entry name" value="Cro/C1-type_HTH"/>
</dbReference>
<evidence type="ECO:0000256" key="1">
    <source>
        <dbReference type="ARBA" id="ARBA00023125"/>
    </source>
</evidence>
<dbReference type="SMART" id="SM00530">
    <property type="entry name" value="HTH_XRE"/>
    <property type="match status" value="1"/>
</dbReference>
<reference evidence="3 4" key="1">
    <citation type="submission" date="2018-09" db="EMBL/GenBank/DDBJ databases">
        <title>Complete genome sequence of Euzebya sp. DY32-46 isolated from seawater of Pacific Ocean.</title>
        <authorList>
            <person name="Xu L."/>
            <person name="Wu Y.-H."/>
            <person name="Xu X.-W."/>
        </authorList>
    </citation>
    <scope>NUCLEOTIDE SEQUENCE [LARGE SCALE GENOMIC DNA]</scope>
    <source>
        <strain evidence="3 4">DY32-46</strain>
    </source>
</reference>
<gene>
    <name evidence="3" type="ORF">DVS28_a4946</name>
</gene>
<dbReference type="InterPro" id="IPR050807">
    <property type="entry name" value="TransReg_Diox_bact_type"/>
</dbReference>
<dbReference type="SUPFAM" id="SSF51182">
    <property type="entry name" value="RmlC-like cupins"/>
    <property type="match status" value="1"/>
</dbReference>
<proteinExistence type="predicted"/>
<dbReference type="GO" id="GO:0003677">
    <property type="term" value="F:DNA binding"/>
    <property type="evidence" value="ECO:0007669"/>
    <property type="project" value="UniProtKB-KW"/>
</dbReference>
<evidence type="ECO:0000313" key="4">
    <source>
        <dbReference type="Proteomes" id="UP000264006"/>
    </source>
</evidence>
<feature type="domain" description="HTH cro/C1-type" evidence="2">
    <location>
        <begin position="14"/>
        <end position="68"/>
    </location>
</feature>
<name>A0A346Y556_9ACTN</name>
<dbReference type="Proteomes" id="UP000264006">
    <property type="component" value="Chromosome"/>
</dbReference>
<dbReference type="PROSITE" id="PS50943">
    <property type="entry name" value="HTH_CROC1"/>
    <property type="match status" value="1"/>
</dbReference>
<dbReference type="OrthoDB" id="513181at2"/>
<dbReference type="GO" id="GO:0003700">
    <property type="term" value="F:DNA-binding transcription factor activity"/>
    <property type="evidence" value="ECO:0007669"/>
    <property type="project" value="TreeGrafter"/>
</dbReference>
<dbReference type="CDD" id="cd02209">
    <property type="entry name" value="cupin_XRE_C"/>
    <property type="match status" value="1"/>
</dbReference>
<evidence type="ECO:0000259" key="2">
    <source>
        <dbReference type="PROSITE" id="PS50943"/>
    </source>
</evidence>
<dbReference type="KEGG" id="euz:DVS28_a4946"/>
<keyword evidence="4" id="KW-1185">Reference proteome</keyword>
<keyword evidence="1" id="KW-0238">DNA-binding</keyword>
<accession>A0A346Y556</accession>
<dbReference type="Gene3D" id="1.10.260.40">
    <property type="entry name" value="lambda repressor-like DNA-binding domains"/>
    <property type="match status" value="1"/>
</dbReference>
<organism evidence="3 4">
    <name type="scientific">Euzebya pacifica</name>
    <dbReference type="NCBI Taxonomy" id="1608957"/>
    <lineage>
        <taxon>Bacteria</taxon>
        <taxon>Bacillati</taxon>
        <taxon>Actinomycetota</taxon>
        <taxon>Nitriliruptoria</taxon>
        <taxon>Euzebyales</taxon>
    </lineage>
</organism>
<evidence type="ECO:0000313" key="3">
    <source>
        <dbReference type="EMBL" id="AXV09603.1"/>
    </source>
</evidence>
<dbReference type="PANTHER" id="PTHR46797">
    <property type="entry name" value="HTH-TYPE TRANSCRIPTIONAL REGULATOR"/>
    <property type="match status" value="1"/>
</dbReference>
<dbReference type="Pfam" id="PF07883">
    <property type="entry name" value="Cupin_2"/>
    <property type="match status" value="1"/>
</dbReference>
<dbReference type="InterPro" id="IPR013096">
    <property type="entry name" value="Cupin_2"/>
</dbReference>
<dbReference type="CDD" id="cd00093">
    <property type="entry name" value="HTH_XRE"/>
    <property type="match status" value="1"/>
</dbReference>
<protein>
    <submittedName>
        <fullName evidence="3">Transcriptional regulator</fullName>
    </submittedName>
</protein>
<dbReference type="SUPFAM" id="SSF47413">
    <property type="entry name" value="lambda repressor-like DNA-binding domains"/>
    <property type="match status" value="1"/>
</dbReference>
<dbReference type="InterPro" id="IPR010982">
    <property type="entry name" value="Lambda_DNA-bd_dom_sf"/>
</dbReference>
<dbReference type="GO" id="GO:0005829">
    <property type="term" value="C:cytosol"/>
    <property type="evidence" value="ECO:0007669"/>
    <property type="project" value="TreeGrafter"/>
</dbReference>
<dbReference type="InterPro" id="IPR014710">
    <property type="entry name" value="RmlC-like_jellyroll"/>
</dbReference>
<dbReference type="Gene3D" id="2.60.120.10">
    <property type="entry name" value="Jelly Rolls"/>
    <property type="match status" value="1"/>
</dbReference>
<sequence length="203" mass="21766">MDIEELADVIGANVLRFRQALGWSQDTLAQSCGLSKGTIVAIEQQRSNPSVATLCALSESLGIGLHTLLERPMGPLVKHRRVEEAVDLWATPAGSRASLLIGTDPPGGVELWDWELAPGDTFDGDAHPRGTTETVRVHSGALTVTVGTRSIDVRSDEVVVFEAHEPHSYANAVDDPTRFSMWIVVGNEGDMPPPFRDVGASSS</sequence>
<dbReference type="RefSeq" id="WP_114593760.1">
    <property type="nucleotide sequence ID" value="NZ_CP031165.1"/>
</dbReference>
<dbReference type="InterPro" id="IPR011051">
    <property type="entry name" value="RmlC_Cupin_sf"/>
</dbReference>
<dbReference type="EMBL" id="CP031165">
    <property type="protein sequence ID" value="AXV09603.1"/>
    <property type="molecule type" value="Genomic_DNA"/>
</dbReference>
<dbReference type="AlphaFoldDB" id="A0A346Y556"/>
<dbReference type="PANTHER" id="PTHR46797:SF1">
    <property type="entry name" value="METHYLPHOSPHONATE SYNTHASE"/>
    <property type="match status" value="1"/>
</dbReference>
<dbReference type="Pfam" id="PF01381">
    <property type="entry name" value="HTH_3"/>
    <property type="match status" value="1"/>
</dbReference>